<evidence type="ECO:0000313" key="2">
    <source>
        <dbReference type="Proteomes" id="UP001050975"/>
    </source>
</evidence>
<accession>A0AAV3XHG7</accession>
<dbReference type="AlphaFoldDB" id="A0AAV3XHG7"/>
<gene>
    <name evidence="1" type="ORF">MiSe_65470</name>
</gene>
<reference evidence="1" key="1">
    <citation type="submission" date="2019-10" db="EMBL/GenBank/DDBJ databases">
        <title>Draft genome sequece of Microseira wollei NIES-4236.</title>
        <authorList>
            <person name="Yamaguchi H."/>
            <person name="Suzuki S."/>
            <person name="Kawachi M."/>
        </authorList>
    </citation>
    <scope>NUCLEOTIDE SEQUENCE</scope>
    <source>
        <strain evidence="1">NIES-4236</strain>
    </source>
</reference>
<protein>
    <submittedName>
        <fullName evidence="1">Uncharacterized protein</fullName>
    </submittedName>
</protein>
<dbReference type="EMBL" id="BLAY01000132">
    <property type="protein sequence ID" value="GET41733.1"/>
    <property type="molecule type" value="Genomic_DNA"/>
</dbReference>
<evidence type="ECO:0000313" key="1">
    <source>
        <dbReference type="EMBL" id="GET41733.1"/>
    </source>
</evidence>
<comment type="caution">
    <text evidence="1">The sequence shown here is derived from an EMBL/GenBank/DDBJ whole genome shotgun (WGS) entry which is preliminary data.</text>
</comment>
<dbReference type="RefSeq" id="WP_226588287.1">
    <property type="nucleotide sequence ID" value="NZ_BLAY01000132.1"/>
</dbReference>
<dbReference type="Proteomes" id="UP001050975">
    <property type="component" value="Unassembled WGS sequence"/>
</dbReference>
<dbReference type="InterPro" id="IPR022148">
    <property type="entry name" value="CopG_antitoxin"/>
</dbReference>
<organism evidence="1 2">
    <name type="scientific">Microseira wollei NIES-4236</name>
    <dbReference type="NCBI Taxonomy" id="2530354"/>
    <lineage>
        <taxon>Bacteria</taxon>
        <taxon>Bacillati</taxon>
        <taxon>Cyanobacteriota</taxon>
        <taxon>Cyanophyceae</taxon>
        <taxon>Oscillatoriophycideae</taxon>
        <taxon>Aerosakkonematales</taxon>
        <taxon>Aerosakkonemataceae</taxon>
        <taxon>Microseira</taxon>
    </lineage>
</organism>
<name>A0AAV3XHG7_9CYAN</name>
<keyword evidence="2" id="KW-1185">Reference proteome</keyword>
<proteinExistence type="predicted"/>
<sequence>MAESNYTGLPSFNYTQEIVELFDKHDMGEFWESMPEAYFDVDIKGKQYLISVDESLMIQLLEIAKSQEVSIQSLVDSWLKEKVLEVS</sequence>
<dbReference type="Pfam" id="PF12441">
    <property type="entry name" value="CopG_antitoxin"/>
    <property type="match status" value="1"/>
</dbReference>